<sequence length="132" mass="15514">MENHNIHNILFCFHLCILIGALLPIPFGNILLPWFYWLYKGGRKNREISEQACRALNFQFLCGCLVFVYAIIAWTSFINMMASGNKPDYAWLAPIVCFYTAASVLYPFFILVYMNITRKSRQFYPKTIYLFK</sequence>
<feature type="transmembrane region" description="Helical" evidence="5">
    <location>
        <begin position="6"/>
        <end position="37"/>
    </location>
</feature>
<feature type="transmembrane region" description="Helical" evidence="5">
    <location>
        <begin position="58"/>
        <end position="77"/>
    </location>
</feature>
<keyword evidence="7" id="KW-1185">Reference proteome</keyword>
<reference evidence="6 7" key="1">
    <citation type="submission" date="2020-08" db="EMBL/GenBank/DDBJ databases">
        <title>A Genomic Blueprint of the Chicken Gut Microbiome.</title>
        <authorList>
            <person name="Gilroy R."/>
            <person name="Ravi A."/>
            <person name="Getino M."/>
            <person name="Pursley I."/>
            <person name="Horton D.L."/>
            <person name="Alikhan N.-F."/>
            <person name="Baker D."/>
            <person name="Gharbi K."/>
            <person name="Hall N."/>
            <person name="Watson M."/>
            <person name="Adriaenssens E.M."/>
            <person name="Foster-Nyarko E."/>
            <person name="Jarju S."/>
            <person name="Secka A."/>
            <person name="Antonio M."/>
            <person name="Oren A."/>
            <person name="Chaudhuri R."/>
            <person name="La Ragione R.M."/>
            <person name="Hildebrand F."/>
            <person name="Pallen M.J."/>
        </authorList>
    </citation>
    <scope>NUCLEOTIDE SEQUENCE [LARGE SCALE GENOMIC DNA]</scope>
    <source>
        <strain evidence="6 7">Sa1CVN1</strain>
    </source>
</reference>
<evidence type="ECO:0000256" key="2">
    <source>
        <dbReference type="ARBA" id="ARBA00022692"/>
    </source>
</evidence>
<protein>
    <submittedName>
        <fullName evidence="6">DUF4870 domain-containing protein</fullName>
    </submittedName>
</protein>
<organism evidence="6 7">
    <name type="scientific">Phocaeicola intestinalis</name>
    <dbReference type="NCBI Taxonomy" id="2762212"/>
    <lineage>
        <taxon>Bacteria</taxon>
        <taxon>Pseudomonadati</taxon>
        <taxon>Bacteroidota</taxon>
        <taxon>Bacteroidia</taxon>
        <taxon>Bacteroidales</taxon>
        <taxon>Bacteroidaceae</taxon>
        <taxon>Phocaeicola</taxon>
    </lineage>
</organism>
<dbReference type="EMBL" id="JACSPP010000008">
    <property type="protein sequence ID" value="MBD8039662.1"/>
    <property type="molecule type" value="Genomic_DNA"/>
</dbReference>
<evidence type="ECO:0000313" key="6">
    <source>
        <dbReference type="EMBL" id="MBD8039662.1"/>
    </source>
</evidence>
<keyword evidence="2 5" id="KW-0812">Transmembrane</keyword>
<name>A0ABR8Y619_9BACT</name>
<evidence type="ECO:0000313" key="7">
    <source>
        <dbReference type="Proteomes" id="UP000620874"/>
    </source>
</evidence>
<accession>A0ABR8Y619</accession>
<dbReference type="InterPro" id="IPR019109">
    <property type="entry name" value="MamF_MmsF"/>
</dbReference>
<comment type="subcellular location">
    <subcellularLocation>
        <location evidence="1">Membrane</location>
        <topology evidence="1">Multi-pass membrane protein</topology>
    </subcellularLocation>
</comment>
<comment type="caution">
    <text evidence="6">The sequence shown here is derived from an EMBL/GenBank/DDBJ whole genome shotgun (WGS) entry which is preliminary data.</text>
</comment>
<evidence type="ECO:0000256" key="4">
    <source>
        <dbReference type="ARBA" id="ARBA00023136"/>
    </source>
</evidence>
<evidence type="ECO:0000256" key="3">
    <source>
        <dbReference type="ARBA" id="ARBA00022989"/>
    </source>
</evidence>
<dbReference type="RefSeq" id="WP_191763130.1">
    <property type="nucleotide sequence ID" value="NZ_JACSPP010000008.1"/>
</dbReference>
<dbReference type="Proteomes" id="UP000620874">
    <property type="component" value="Unassembled WGS sequence"/>
</dbReference>
<keyword evidence="4 5" id="KW-0472">Membrane</keyword>
<gene>
    <name evidence="6" type="ORF">H9625_04235</name>
</gene>
<feature type="transmembrane region" description="Helical" evidence="5">
    <location>
        <begin position="89"/>
        <end position="116"/>
    </location>
</feature>
<evidence type="ECO:0000256" key="5">
    <source>
        <dbReference type="SAM" id="Phobius"/>
    </source>
</evidence>
<proteinExistence type="predicted"/>
<evidence type="ECO:0000256" key="1">
    <source>
        <dbReference type="ARBA" id="ARBA00004141"/>
    </source>
</evidence>
<keyword evidence="3 5" id="KW-1133">Transmembrane helix</keyword>
<dbReference type="Pfam" id="PF09685">
    <property type="entry name" value="MamF_MmsF"/>
    <property type="match status" value="1"/>
</dbReference>